<sequence length="455" mass="51968">MTDNSIKIFSVLIFSAITFSLTAAPFRADSLYSKWVIDSRMGDFRNKTKTSHFLTPTSIRNVDWDYVPGLVAKAIIKAWEQYKHEPWSAYYFTGIQDYADHVQMHLGESNIDDLNAGKIFFELYRGALEKGQTDKAATYKANVTTCRNTLKYNHNRIGVHLPGSGGFWHKLQYVNQMWLDGLYMGPALYAEWQGNFGQELDEADNQASWDDIVMQFDTIFKYTWDADKKLNYHAWSAEPLNKASKFWADPLTGRSEEFWARGVGWFFAALVDVLEYMPSNYPARARLIAYTNLVAEGLKNRQDKASGCWYQLLQYDNNLKGTGCGVHNYLESSASAMFTYAYYKGIRLGVLDKTIYQTVADKAYKGFIQTFVLEEKNGTIKLIQSCESAGLSGTRKGDANYYLCGNDVTIHNDTEGKVLGPFIMASLEYELTRKIPYKNESKSKKLFQFCCKKSR</sequence>
<dbReference type="Gene3D" id="1.50.10.10">
    <property type="match status" value="1"/>
</dbReference>
<name>A0A644VRU2_9ZZZZ</name>
<dbReference type="InterPro" id="IPR052043">
    <property type="entry name" value="PolySaccharide_Degr_Enz"/>
</dbReference>
<dbReference type="Pfam" id="PF07470">
    <property type="entry name" value="Glyco_hydro_88"/>
    <property type="match status" value="1"/>
</dbReference>
<protein>
    <submittedName>
        <fullName evidence="2">Unsaturated rhamnogalacturonyl hydrolase YteR</fullName>
        <ecNumber evidence="2">3.2.1.172</ecNumber>
    </submittedName>
</protein>
<dbReference type="PANTHER" id="PTHR33886">
    <property type="entry name" value="UNSATURATED RHAMNOGALACTURONAN HYDROLASE (EUROFUNG)"/>
    <property type="match status" value="1"/>
</dbReference>
<dbReference type="EC" id="3.2.1.172" evidence="2"/>
<dbReference type="PANTHER" id="PTHR33886:SF8">
    <property type="entry name" value="UNSATURATED RHAMNOGALACTURONAN HYDROLASE (EUROFUNG)"/>
    <property type="match status" value="1"/>
</dbReference>
<dbReference type="InterPro" id="IPR008928">
    <property type="entry name" value="6-hairpin_glycosidase_sf"/>
</dbReference>
<proteinExistence type="predicted"/>
<gene>
    <name evidence="2" type="primary">yteR_2</name>
    <name evidence="2" type="ORF">SDC9_40263</name>
</gene>
<dbReference type="InterPro" id="IPR012341">
    <property type="entry name" value="6hp_glycosidase-like_sf"/>
</dbReference>
<organism evidence="2">
    <name type="scientific">bioreactor metagenome</name>
    <dbReference type="NCBI Taxonomy" id="1076179"/>
    <lineage>
        <taxon>unclassified sequences</taxon>
        <taxon>metagenomes</taxon>
        <taxon>ecological metagenomes</taxon>
    </lineage>
</organism>
<dbReference type="SUPFAM" id="SSF48208">
    <property type="entry name" value="Six-hairpin glycosidases"/>
    <property type="match status" value="1"/>
</dbReference>
<keyword evidence="2" id="KW-0326">Glycosidase</keyword>
<dbReference type="EMBL" id="VSSQ01000415">
    <property type="protein sequence ID" value="MPL94115.1"/>
    <property type="molecule type" value="Genomic_DNA"/>
</dbReference>
<comment type="caution">
    <text evidence="2">The sequence shown here is derived from an EMBL/GenBank/DDBJ whole genome shotgun (WGS) entry which is preliminary data.</text>
</comment>
<evidence type="ECO:0000313" key="2">
    <source>
        <dbReference type="EMBL" id="MPL94115.1"/>
    </source>
</evidence>
<evidence type="ECO:0000256" key="1">
    <source>
        <dbReference type="ARBA" id="ARBA00022801"/>
    </source>
</evidence>
<dbReference type="InterPro" id="IPR010905">
    <property type="entry name" value="Glyco_hydro_88"/>
</dbReference>
<keyword evidence="1 2" id="KW-0378">Hydrolase</keyword>
<dbReference type="GO" id="GO:0102211">
    <property type="term" value="F:unsaturated rhamnogalacturonyl hydrolase activity"/>
    <property type="evidence" value="ECO:0007669"/>
    <property type="project" value="UniProtKB-EC"/>
</dbReference>
<dbReference type="GO" id="GO:0005975">
    <property type="term" value="P:carbohydrate metabolic process"/>
    <property type="evidence" value="ECO:0007669"/>
    <property type="project" value="InterPro"/>
</dbReference>
<accession>A0A644VRU2</accession>
<dbReference type="AlphaFoldDB" id="A0A644VRU2"/>
<reference evidence="2" key="1">
    <citation type="submission" date="2019-08" db="EMBL/GenBank/DDBJ databases">
        <authorList>
            <person name="Kucharzyk K."/>
            <person name="Murdoch R.W."/>
            <person name="Higgins S."/>
            <person name="Loffler F."/>
        </authorList>
    </citation>
    <scope>NUCLEOTIDE SEQUENCE</scope>
</reference>